<dbReference type="InterPro" id="IPR036663">
    <property type="entry name" value="Fumarylacetoacetase_C_sf"/>
</dbReference>
<dbReference type="GO" id="GO:0006107">
    <property type="term" value="P:oxaloacetate metabolic process"/>
    <property type="evidence" value="ECO:0007669"/>
    <property type="project" value="UniProtKB-ARBA"/>
</dbReference>
<dbReference type="Gene3D" id="3.90.850.10">
    <property type="entry name" value="Fumarylacetoacetase-like, C-terminal domain"/>
    <property type="match status" value="1"/>
</dbReference>
<proteinExistence type="inferred from homology"/>
<keyword evidence="2" id="KW-0479">Metal-binding</keyword>
<evidence type="ECO:0000256" key="1">
    <source>
        <dbReference type="ARBA" id="ARBA00010211"/>
    </source>
</evidence>
<gene>
    <name evidence="4" type="ORF">PV09_07721</name>
</gene>
<dbReference type="GO" id="GO:0046872">
    <property type="term" value="F:metal ion binding"/>
    <property type="evidence" value="ECO:0007669"/>
    <property type="project" value="UniProtKB-KW"/>
</dbReference>
<evidence type="ECO:0000313" key="5">
    <source>
        <dbReference type="Proteomes" id="UP000053259"/>
    </source>
</evidence>
<dbReference type="InterPro" id="IPR011234">
    <property type="entry name" value="Fumarylacetoacetase-like_C"/>
</dbReference>
<accession>A0A0D1YIP0</accession>
<sequence>MAAWKRLIRFVPKGNASKILIGEPSPDIQDVGAALYKGQPVTATVFSGSSVLSPGNATGEEAEVDRVLSPLQQSEVGTIRCIGLNYKQHAAECGFEIPKIPSVFMKPETSLGDPWPAPVPLPKATQRDDSGDYESELAVVISKDCKNVSEADAPNYILGYTASNDVSSRTAQFATTQWSHSKSFDGACPIGPVLVSPELIPDPAKLHLRGLHNGQVVQDCGIDDLIFSVPKIISHLSEDTTLKAGTLIITGTPAGVGVFKKPKLSLKAGDVFTVEILPYIGSLINKFENA</sequence>
<protein>
    <recommendedName>
        <fullName evidence="3">Fumarylacetoacetase-like C-terminal domain-containing protein</fullName>
    </recommendedName>
</protein>
<name>A0A0D1YIP0_9PEZI</name>
<dbReference type="Pfam" id="PF01557">
    <property type="entry name" value="FAA_hydrolase"/>
    <property type="match status" value="1"/>
</dbReference>
<dbReference type="GeneID" id="27315694"/>
<dbReference type="EMBL" id="KN847560">
    <property type="protein sequence ID" value="KIW00737.1"/>
    <property type="molecule type" value="Genomic_DNA"/>
</dbReference>
<keyword evidence="5" id="KW-1185">Reference proteome</keyword>
<feature type="domain" description="Fumarylacetoacetase-like C-terminal" evidence="3">
    <location>
        <begin position="78"/>
        <end position="287"/>
    </location>
</feature>
<dbReference type="GO" id="GO:0018773">
    <property type="term" value="F:acetylpyruvate hydrolase activity"/>
    <property type="evidence" value="ECO:0007669"/>
    <property type="project" value="TreeGrafter"/>
</dbReference>
<dbReference type="PANTHER" id="PTHR11820">
    <property type="entry name" value="ACYLPYRUVASE"/>
    <property type="match status" value="1"/>
</dbReference>
<evidence type="ECO:0000256" key="2">
    <source>
        <dbReference type="ARBA" id="ARBA00022723"/>
    </source>
</evidence>
<evidence type="ECO:0000259" key="3">
    <source>
        <dbReference type="Pfam" id="PF01557"/>
    </source>
</evidence>
<comment type="similarity">
    <text evidence="1">Belongs to the FAH family.</text>
</comment>
<dbReference type="GO" id="GO:0050163">
    <property type="term" value="F:oxaloacetate tautomerase activity"/>
    <property type="evidence" value="ECO:0007669"/>
    <property type="project" value="UniProtKB-ARBA"/>
</dbReference>
<dbReference type="PANTHER" id="PTHR11820:SF7">
    <property type="entry name" value="ACYLPYRUVASE FAHD1, MITOCHONDRIAL"/>
    <property type="match status" value="1"/>
</dbReference>
<organism evidence="4 5">
    <name type="scientific">Verruconis gallopava</name>
    <dbReference type="NCBI Taxonomy" id="253628"/>
    <lineage>
        <taxon>Eukaryota</taxon>
        <taxon>Fungi</taxon>
        <taxon>Dikarya</taxon>
        <taxon>Ascomycota</taxon>
        <taxon>Pezizomycotina</taxon>
        <taxon>Dothideomycetes</taxon>
        <taxon>Pleosporomycetidae</taxon>
        <taxon>Venturiales</taxon>
        <taxon>Sympoventuriaceae</taxon>
        <taxon>Verruconis</taxon>
    </lineage>
</organism>
<dbReference type="InParanoid" id="A0A0D1YIP0"/>
<dbReference type="RefSeq" id="XP_016210606.1">
    <property type="nucleotide sequence ID" value="XM_016361527.1"/>
</dbReference>
<dbReference type="STRING" id="253628.A0A0D1YIP0"/>
<evidence type="ECO:0000313" key="4">
    <source>
        <dbReference type="EMBL" id="KIW00737.1"/>
    </source>
</evidence>
<reference evidence="4 5" key="1">
    <citation type="submission" date="2015-01" db="EMBL/GenBank/DDBJ databases">
        <title>The Genome Sequence of Ochroconis gallopava CBS43764.</title>
        <authorList>
            <consortium name="The Broad Institute Genomics Platform"/>
            <person name="Cuomo C."/>
            <person name="de Hoog S."/>
            <person name="Gorbushina A."/>
            <person name="Stielow B."/>
            <person name="Teixiera M."/>
            <person name="Abouelleil A."/>
            <person name="Chapman S.B."/>
            <person name="Priest M."/>
            <person name="Young S.K."/>
            <person name="Wortman J."/>
            <person name="Nusbaum C."/>
            <person name="Birren B."/>
        </authorList>
    </citation>
    <scope>NUCLEOTIDE SEQUENCE [LARGE SCALE GENOMIC DNA]</scope>
    <source>
        <strain evidence="4 5">CBS 43764</strain>
    </source>
</reference>
<dbReference type="Proteomes" id="UP000053259">
    <property type="component" value="Unassembled WGS sequence"/>
</dbReference>
<dbReference type="SUPFAM" id="SSF56529">
    <property type="entry name" value="FAH"/>
    <property type="match status" value="1"/>
</dbReference>
<dbReference type="HOGENOM" id="CLU_028458_2_1_1"/>
<dbReference type="VEuPathDB" id="FungiDB:PV09_07721"/>
<dbReference type="AlphaFoldDB" id="A0A0D1YIP0"/>
<dbReference type="FunFam" id="3.90.850.10:FF:000002">
    <property type="entry name" value="2-hydroxyhepta-2,4-diene-1,7-dioate isomerase"/>
    <property type="match status" value="1"/>
</dbReference>
<dbReference type="OrthoDB" id="411064at2759"/>